<name>A0A1Y2FQG8_PROLT</name>
<dbReference type="RefSeq" id="XP_040727423.1">
    <property type="nucleotide sequence ID" value="XM_040871869.1"/>
</dbReference>
<dbReference type="Gene3D" id="2.40.110.20">
    <property type="match status" value="1"/>
</dbReference>
<feature type="domain" description="Adaptive response protein AidB N-terminal" evidence="7">
    <location>
        <begin position="14"/>
        <end position="147"/>
    </location>
</feature>
<keyword evidence="2 4" id="KW-0285">Flavoprotein</keyword>
<gene>
    <name evidence="8" type="ORF">BCR37DRAFT_401932</name>
</gene>
<evidence type="ECO:0000313" key="8">
    <source>
        <dbReference type="EMBL" id="ORY86241.1"/>
    </source>
</evidence>
<comment type="caution">
    <text evidence="8">The sequence shown here is derived from an EMBL/GenBank/DDBJ whole genome shotgun (WGS) entry which is preliminary data.</text>
</comment>
<sequence>MKHTPFIQQGFALANQYDADDSLQQVLNLYLSPDVRAATEKDMRALGALAVSREQLEHCAEAERNQPYVEHYDTFGNKTSKLVTSAGWKYMKKVAAEQGLVSVGYENAYGDKTRVVQFARLYIMNCSMATFLCPLAMADGAARIMKDFDRDIYDRLISRNPEEMWTSGQWMTERSGGSDLSNYETVAVHDGTGYRLTGFKWFSSATDANMSLALAKTQEGISLFLVDLEAAGSSIQIARLKNKLGTHALPTAELELNGVPARLIGQAGRGVKAISTILNITRIYTAVTACSGLRRAYGIVKAYSEVRMIKDKKLIQKPLHQRTMTQLLVTLTALTHLSFYVTALLGKDEAGTASPEERILLRCLTPLAKAFVSKKSHLGVGECCEAMGGLGYIETALKDPASRKVLAERFNMAPISIAEEADLKDVMFDVAHGVCATLLTEAAVTLKDDRLQEMAIRWNSPRNRGERSDAWLLGVDNSARL</sequence>
<dbReference type="InterPro" id="IPR006091">
    <property type="entry name" value="Acyl-CoA_Oxase/DH_mid-dom"/>
</dbReference>
<evidence type="ECO:0000256" key="3">
    <source>
        <dbReference type="ARBA" id="ARBA00022827"/>
    </source>
</evidence>
<evidence type="ECO:0000259" key="7">
    <source>
        <dbReference type="Pfam" id="PF18158"/>
    </source>
</evidence>
<comment type="cofactor">
    <cofactor evidence="4">
        <name>FAD</name>
        <dbReference type="ChEBI" id="CHEBI:57692"/>
    </cofactor>
</comment>
<organism evidence="8 9">
    <name type="scientific">Protomyces lactucae-debilis</name>
    <dbReference type="NCBI Taxonomy" id="2754530"/>
    <lineage>
        <taxon>Eukaryota</taxon>
        <taxon>Fungi</taxon>
        <taxon>Dikarya</taxon>
        <taxon>Ascomycota</taxon>
        <taxon>Taphrinomycotina</taxon>
        <taxon>Taphrinomycetes</taxon>
        <taxon>Taphrinales</taxon>
        <taxon>Protomycetaceae</taxon>
        <taxon>Protomyces</taxon>
    </lineage>
</organism>
<protein>
    <submittedName>
        <fullName evidence="8">Acyl-CoA dehydrogenase/oxidase</fullName>
    </submittedName>
</protein>
<dbReference type="Gene3D" id="6.10.250.600">
    <property type="match status" value="1"/>
</dbReference>
<dbReference type="GeneID" id="63788468"/>
<dbReference type="PANTHER" id="PTHR42707">
    <property type="entry name" value="ACYL-COA DEHYDROGENASE"/>
    <property type="match status" value="1"/>
</dbReference>
<proteinExistence type="inferred from homology"/>
<dbReference type="SUPFAM" id="SSF47203">
    <property type="entry name" value="Acyl-CoA dehydrogenase C-terminal domain-like"/>
    <property type="match status" value="1"/>
</dbReference>
<keyword evidence="9" id="KW-1185">Reference proteome</keyword>
<dbReference type="SUPFAM" id="SSF56645">
    <property type="entry name" value="Acyl-CoA dehydrogenase NM domain-like"/>
    <property type="match status" value="1"/>
</dbReference>
<dbReference type="OrthoDB" id="10251155at2759"/>
<reference evidence="8 9" key="1">
    <citation type="submission" date="2016-07" db="EMBL/GenBank/DDBJ databases">
        <title>Pervasive Adenine N6-methylation of Active Genes in Fungi.</title>
        <authorList>
            <consortium name="DOE Joint Genome Institute"/>
            <person name="Mondo S.J."/>
            <person name="Dannebaum R.O."/>
            <person name="Kuo R.C."/>
            <person name="Labutti K."/>
            <person name="Haridas S."/>
            <person name="Kuo A."/>
            <person name="Salamov A."/>
            <person name="Ahrendt S.R."/>
            <person name="Lipzen A."/>
            <person name="Sullivan W."/>
            <person name="Andreopoulos W.B."/>
            <person name="Clum A."/>
            <person name="Lindquist E."/>
            <person name="Daum C."/>
            <person name="Ramamoorthy G.K."/>
            <person name="Gryganskyi A."/>
            <person name="Culley D."/>
            <person name="Magnuson J.K."/>
            <person name="James T.Y."/>
            <person name="O'Malley M.A."/>
            <person name="Stajich J.E."/>
            <person name="Spatafora J.W."/>
            <person name="Visel A."/>
            <person name="Grigoriev I.V."/>
        </authorList>
    </citation>
    <scope>NUCLEOTIDE SEQUENCE [LARGE SCALE GENOMIC DNA]</scope>
    <source>
        <strain evidence="8 9">12-1054</strain>
    </source>
</reference>
<dbReference type="PANTHER" id="PTHR42707:SF2">
    <property type="entry name" value="ACD11 DEHYDROGENASE"/>
    <property type="match status" value="1"/>
</dbReference>
<keyword evidence="3 4" id="KW-0274">FAD</keyword>
<dbReference type="Pfam" id="PF18158">
    <property type="entry name" value="AidB_N"/>
    <property type="match status" value="1"/>
</dbReference>
<dbReference type="AlphaFoldDB" id="A0A1Y2FQG8"/>
<evidence type="ECO:0000259" key="5">
    <source>
        <dbReference type="Pfam" id="PF00441"/>
    </source>
</evidence>
<evidence type="ECO:0000259" key="6">
    <source>
        <dbReference type="Pfam" id="PF02770"/>
    </source>
</evidence>
<dbReference type="InterPro" id="IPR009100">
    <property type="entry name" value="AcylCoA_DH/oxidase_NM_dom_sf"/>
</dbReference>
<keyword evidence="4" id="KW-0560">Oxidoreductase</keyword>
<dbReference type="STRING" id="56484.A0A1Y2FQG8"/>
<dbReference type="Pfam" id="PF02770">
    <property type="entry name" value="Acyl-CoA_dh_M"/>
    <property type="match status" value="1"/>
</dbReference>
<feature type="domain" description="Acyl-CoA oxidase/dehydrogenase middle" evidence="6">
    <location>
        <begin position="169"/>
        <end position="259"/>
    </location>
</feature>
<dbReference type="OMA" id="HGCPLSM"/>
<evidence type="ECO:0000256" key="4">
    <source>
        <dbReference type="RuleBase" id="RU362125"/>
    </source>
</evidence>
<evidence type="ECO:0000256" key="1">
    <source>
        <dbReference type="ARBA" id="ARBA00009347"/>
    </source>
</evidence>
<dbReference type="InterPro" id="IPR036250">
    <property type="entry name" value="AcylCo_DH-like_C"/>
</dbReference>
<evidence type="ECO:0000256" key="2">
    <source>
        <dbReference type="ARBA" id="ARBA00022630"/>
    </source>
</evidence>
<dbReference type="Gene3D" id="1.20.140.10">
    <property type="entry name" value="Butyryl-CoA Dehydrogenase, subunit A, domain 3"/>
    <property type="match status" value="1"/>
</dbReference>
<dbReference type="Pfam" id="PF00441">
    <property type="entry name" value="Acyl-CoA_dh_1"/>
    <property type="match status" value="1"/>
</dbReference>
<dbReference type="InterPro" id="IPR052904">
    <property type="entry name" value="Acyl-CoA_dehydrogenase-like"/>
</dbReference>
<dbReference type="InterPro" id="IPR041504">
    <property type="entry name" value="AidB_N"/>
</dbReference>
<dbReference type="EMBL" id="MCFI01000003">
    <property type="protein sequence ID" value="ORY86241.1"/>
    <property type="molecule type" value="Genomic_DNA"/>
</dbReference>
<dbReference type="Proteomes" id="UP000193685">
    <property type="component" value="Unassembled WGS sequence"/>
</dbReference>
<comment type="similarity">
    <text evidence="1 4">Belongs to the acyl-CoA dehydrogenase family.</text>
</comment>
<dbReference type="GO" id="GO:0003995">
    <property type="term" value="F:acyl-CoA dehydrogenase activity"/>
    <property type="evidence" value="ECO:0007669"/>
    <property type="project" value="TreeGrafter"/>
</dbReference>
<evidence type="ECO:0000313" key="9">
    <source>
        <dbReference type="Proteomes" id="UP000193685"/>
    </source>
</evidence>
<accession>A0A1Y2FQG8</accession>
<feature type="domain" description="Acyl-CoA dehydrogenase/oxidase C-terminal" evidence="5">
    <location>
        <begin position="268"/>
        <end position="395"/>
    </location>
</feature>
<dbReference type="InterPro" id="IPR009075">
    <property type="entry name" value="AcylCo_DH/oxidase_C"/>
</dbReference>